<evidence type="ECO:0000313" key="7">
    <source>
        <dbReference type="Proteomes" id="UP000269721"/>
    </source>
</evidence>
<dbReference type="Gene3D" id="1.20.1280.290">
    <property type="match status" value="1"/>
</dbReference>
<dbReference type="GO" id="GO:0016020">
    <property type="term" value="C:membrane"/>
    <property type="evidence" value="ECO:0007669"/>
    <property type="project" value="UniProtKB-SubCell"/>
</dbReference>
<evidence type="ECO:0000256" key="3">
    <source>
        <dbReference type="ARBA" id="ARBA00022989"/>
    </source>
</evidence>
<dbReference type="AlphaFoldDB" id="A0A4P9W5Q3"/>
<feature type="transmembrane region" description="Helical" evidence="5">
    <location>
        <begin position="91"/>
        <end position="109"/>
    </location>
</feature>
<evidence type="ECO:0000256" key="5">
    <source>
        <dbReference type="SAM" id="Phobius"/>
    </source>
</evidence>
<dbReference type="EMBL" id="KZ997180">
    <property type="protein sequence ID" value="RKO87749.1"/>
    <property type="molecule type" value="Genomic_DNA"/>
</dbReference>
<keyword evidence="2 5" id="KW-0812">Transmembrane</keyword>
<reference evidence="7" key="1">
    <citation type="journal article" date="2018" name="Nat. Microbiol.">
        <title>Leveraging single-cell genomics to expand the fungal tree of life.</title>
        <authorList>
            <person name="Ahrendt S.R."/>
            <person name="Quandt C.A."/>
            <person name="Ciobanu D."/>
            <person name="Clum A."/>
            <person name="Salamov A."/>
            <person name="Andreopoulos B."/>
            <person name="Cheng J.F."/>
            <person name="Woyke T."/>
            <person name="Pelin A."/>
            <person name="Henrissat B."/>
            <person name="Reynolds N.K."/>
            <person name="Benny G.L."/>
            <person name="Smith M.E."/>
            <person name="James T.Y."/>
            <person name="Grigoriev I.V."/>
        </authorList>
    </citation>
    <scope>NUCLEOTIDE SEQUENCE [LARGE SCALE GENOMIC DNA]</scope>
</reference>
<evidence type="ECO:0000256" key="1">
    <source>
        <dbReference type="ARBA" id="ARBA00004141"/>
    </source>
</evidence>
<accession>A0A4P9W5Q3</accession>
<dbReference type="OrthoDB" id="407617at2759"/>
<feature type="transmembrane region" description="Helical" evidence="5">
    <location>
        <begin position="25"/>
        <end position="49"/>
    </location>
</feature>
<keyword evidence="7" id="KW-1185">Reference proteome</keyword>
<proteinExistence type="predicted"/>
<sequence length="150" mass="15512">MGAVEAGLYFGIKAAGNSTRSGVGWIPATVGIIPTILITIGFLPQYYDIIKSRQATGISKTFLALDTLGGVFSILALALSPDGVDGKSLGSYIAVVVLDLGILGLIIFLNGPFGRKPKPHPHVVEEIRIGDVKRGGDGVGRSGEGDTHVG</sequence>
<keyword evidence="4 5" id="KW-0472">Membrane</keyword>
<keyword evidence="3 5" id="KW-1133">Transmembrane helix</keyword>
<feature type="transmembrane region" description="Helical" evidence="5">
    <location>
        <begin position="61"/>
        <end position="79"/>
    </location>
</feature>
<evidence type="ECO:0000256" key="2">
    <source>
        <dbReference type="ARBA" id="ARBA00022692"/>
    </source>
</evidence>
<evidence type="ECO:0000256" key="4">
    <source>
        <dbReference type="ARBA" id="ARBA00023136"/>
    </source>
</evidence>
<evidence type="ECO:0000313" key="6">
    <source>
        <dbReference type="EMBL" id="RKO87749.1"/>
    </source>
</evidence>
<evidence type="ECO:0008006" key="8">
    <source>
        <dbReference type="Google" id="ProtNLM"/>
    </source>
</evidence>
<dbReference type="InterPro" id="IPR006603">
    <property type="entry name" value="PQ-loop_rpt"/>
</dbReference>
<protein>
    <recommendedName>
        <fullName evidence="8">PQ loop repeat-domain-containing protein</fullName>
    </recommendedName>
</protein>
<dbReference type="SMART" id="SM00679">
    <property type="entry name" value="CTNS"/>
    <property type="match status" value="1"/>
</dbReference>
<comment type="subcellular location">
    <subcellularLocation>
        <location evidence="1">Membrane</location>
        <topology evidence="1">Multi-pass membrane protein</topology>
    </subcellularLocation>
</comment>
<dbReference type="Pfam" id="PF04193">
    <property type="entry name" value="PQ-loop"/>
    <property type="match status" value="1"/>
</dbReference>
<organism evidence="6 7">
    <name type="scientific">Blyttiomyces helicus</name>
    <dbReference type="NCBI Taxonomy" id="388810"/>
    <lineage>
        <taxon>Eukaryota</taxon>
        <taxon>Fungi</taxon>
        <taxon>Fungi incertae sedis</taxon>
        <taxon>Chytridiomycota</taxon>
        <taxon>Chytridiomycota incertae sedis</taxon>
        <taxon>Chytridiomycetes</taxon>
        <taxon>Chytridiomycetes incertae sedis</taxon>
        <taxon>Blyttiomyces</taxon>
    </lineage>
</organism>
<dbReference type="Proteomes" id="UP000269721">
    <property type="component" value="Unassembled WGS sequence"/>
</dbReference>
<name>A0A4P9W5Q3_9FUNG</name>
<gene>
    <name evidence="6" type="ORF">BDK51DRAFT_41590</name>
</gene>